<keyword evidence="3" id="KW-0804">Transcription</keyword>
<feature type="domain" description="HTH araC/xylS-type" evidence="4">
    <location>
        <begin position="210"/>
        <end position="310"/>
    </location>
</feature>
<dbReference type="InterPro" id="IPR018060">
    <property type="entry name" value="HTH_AraC"/>
</dbReference>
<sequence>MGLWDGTGVPIREQFDYWQDVICREFVPLAAVNTGAEPGFASTVETSALGSMNRASINSKAQITRRSRREIAVSDEAYFFVNLQLAGRCLATVSGKSSVVEPGDFMVVDTTEPYEFEFKGDWRMLSFRLQHDRITHRLSAFRNRLGTSIGSEGAGSAVTALMTSLSSLADDVPPAAADALVQAFESAVVGTLAATPAPADDCNRSNPLQAAVLEFVKRNYGDPELNADRVSRVFAISPRTLHALFEGTGSSFARTVRQLRLQHAFDVLSDPASSISVTELARLSGFYDPSSFSRAFRQHFDVSPMELRRSHGAQTA</sequence>
<dbReference type="PANTHER" id="PTHR46796">
    <property type="entry name" value="HTH-TYPE TRANSCRIPTIONAL ACTIVATOR RHAS-RELATED"/>
    <property type="match status" value="1"/>
</dbReference>
<dbReference type="Pfam" id="PF14525">
    <property type="entry name" value="AraC_binding_2"/>
    <property type="match status" value="1"/>
</dbReference>
<evidence type="ECO:0000259" key="4">
    <source>
        <dbReference type="PROSITE" id="PS01124"/>
    </source>
</evidence>
<dbReference type="InterPro" id="IPR009057">
    <property type="entry name" value="Homeodomain-like_sf"/>
</dbReference>
<dbReference type="EMBL" id="PGEY01000001">
    <property type="protein sequence ID" value="PJJ43879.1"/>
    <property type="molecule type" value="Genomic_DNA"/>
</dbReference>
<keyword evidence="1" id="KW-0805">Transcription regulation</keyword>
<evidence type="ECO:0000256" key="1">
    <source>
        <dbReference type="ARBA" id="ARBA00023015"/>
    </source>
</evidence>
<dbReference type="Gene3D" id="1.10.10.60">
    <property type="entry name" value="Homeodomain-like"/>
    <property type="match status" value="1"/>
</dbReference>
<dbReference type="SUPFAM" id="SSF46689">
    <property type="entry name" value="Homeodomain-like"/>
    <property type="match status" value="1"/>
</dbReference>
<accession>A0ABX4N0H2</accession>
<dbReference type="PANTHER" id="PTHR46796:SF6">
    <property type="entry name" value="ARAC SUBFAMILY"/>
    <property type="match status" value="1"/>
</dbReference>
<reference evidence="5 6" key="1">
    <citation type="submission" date="2017-11" db="EMBL/GenBank/DDBJ databases">
        <title>Sequencing the genomes of 1000 actinobacteria strains.</title>
        <authorList>
            <person name="Klenk H.-P."/>
        </authorList>
    </citation>
    <scope>NUCLEOTIDE SEQUENCE [LARGE SCALE GENOMIC DNA]</scope>
    <source>
        <strain evidence="5 6">DSM 12798</strain>
    </source>
</reference>
<name>A0ABX4N0H2_9MICC</name>
<keyword evidence="2" id="KW-0238">DNA-binding</keyword>
<dbReference type="PRINTS" id="PR00032">
    <property type="entry name" value="HTHARAC"/>
</dbReference>
<evidence type="ECO:0000313" key="5">
    <source>
        <dbReference type="EMBL" id="PJJ43879.1"/>
    </source>
</evidence>
<keyword evidence="6" id="KW-1185">Reference proteome</keyword>
<dbReference type="PROSITE" id="PS01124">
    <property type="entry name" value="HTH_ARAC_FAMILY_2"/>
    <property type="match status" value="1"/>
</dbReference>
<evidence type="ECO:0000256" key="3">
    <source>
        <dbReference type="ARBA" id="ARBA00023163"/>
    </source>
</evidence>
<dbReference type="Pfam" id="PF12833">
    <property type="entry name" value="HTH_18"/>
    <property type="match status" value="1"/>
</dbReference>
<evidence type="ECO:0000256" key="2">
    <source>
        <dbReference type="ARBA" id="ARBA00023125"/>
    </source>
</evidence>
<dbReference type="InterPro" id="IPR050204">
    <property type="entry name" value="AraC_XylS_family_regulators"/>
</dbReference>
<comment type="caution">
    <text evidence="5">The sequence shown here is derived from an EMBL/GenBank/DDBJ whole genome shotgun (WGS) entry which is preliminary data.</text>
</comment>
<dbReference type="SMART" id="SM00342">
    <property type="entry name" value="HTH_ARAC"/>
    <property type="match status" value="1"/>
</dbReference>
<evidence type="ECO:0000313" key="6">
    <source>
        <dbReference type="Proteomes" id="UP000229263"/>
    </source>
</evidence>
<dbReference type="InterPro" id="IPR035418">
    <property type="entry name" value="AraC-bd_2"/>
</dbReference>
<dbReference type="RefSeq" id="WP_066138412.1">
    <property type="nucleotide sequence ID" value="NZ_PGEY01000001.1"/>
</dbReference>
<proteinExistence type="predicted"/>
<dbReference type="InterPro" id="IPR020449">
    <property type="entry name" value="Tscrpt_reg_AraC-type_HTH"/>
</dbReference>
<organism evidence="5 6">
    <name type="scientific">Glutamicibacter mysorens</name>
    <dbReference type="NCBI Taxonomy" id="257984"/>
    <lineage>
        <taxon>Bacteria</taxon>
        <taxon>Bacillati</taxon>
        <taxon>Actinomycetota</taxon>
        <taxon>Actinomycetes</taxon>
        <taxon>Micrococcales</taxon>
        <taxon>Micrococcaceae</taxon>
        <taxon>Glutamicibacter</taxon>
    </lineage>
</organism>
<dbReference type="Proteomes" id="UP000229263">
    <property type="component" value="Unassembled WGS sequence"/>
</dbReference>
<protein>
    <submittedName>
        <fullName evidence="5">AraC-like DNA-binding protein</fullName>
    </submittedName>
</protein>
<gene>
    <name evidence="5" type="ORF">ATK23_1086</name>
</gene>